<proteinExistence type="predicted"/>
<reference evidence="1 3" key="1">
    <citation type="journal article" date="2018" name="BMC Genomics">
        <title>Comparative genomics of the wheat fungal pathogen Pyrenophora tritici-repentis reveals chromosomal variations and genome plasticity.</title>
        <authorList>
            <person name="Moolhuijzen P."/>
            <person name="See P.T."/>
            <person name="Hane J.K."/>
            <person name="Shi G."/>
            <person name="Liu Z."/>
            <person name="Oliver R.P."/>
            <person name="Moffat C.S."/>
        </authorList>
    </citation>
    <scope>NUCLEOTIDE SEQUENCE [LARGE SCALE GENOMIC DNA]</scope>
    <source>
        <strain evidence="1">M4</strain>
    </source>
</reference>
<dbReference type="EMBL" id="NRDI02000020">
    <property type="protein sequence ID" value="KAI1509507.1"/>
    <property type="molecule type" value="Genomic_DNA"/>
</dbReference>
<reference evidence="4" key="4">
    <citation type="journal article" date="2022" name="Microb. Genom.">
        <title>A global pangenome for the wheat fungal pathogen Pyrenophora tritici-repentis and prediction of effector protein structural homology.</title>
        <authorList>
            <person name="Moolhuijzen P.M."/>
            <person name="See P.T."/>
            <person name="Shi G."/>
            <person name="Powell H.R."/>
            <person name="Cockram J."/>
            <person name="Jorgensen L.N."/>
            <person name="Benslimane H."/>
            <person name="Strelkov S.E."/>
            <person name="Turner J."/>
            <person name="Liu Z."/>
            <person name="Moffat C.S."/>
        </authorList>
    </citation>
    <scope>NUCLEOTIDE SEQUENCE [LARGE SCALE GENOMIC DNA]</scope>
</reference>
<evidence type="ECO:0000313" key="1">
    <source>
        <dbReference type="EMBL" id="KAF7572681.1"/>
    </source>
</evidence>
<dbReference type="AlphaFoldDB" id="A0A2W1G3L5"/>
<evidence type="ECO:0000313" key="4">
    <source>
        <dbReference type="Proteomes" id="UP000249757"/>
    </source>
</evidence>
<name>A0A2W1G3L5_9PLEO</name>
<dbReference type="EMBL" id="NQIK02000003">
    <property type="protein sequence ID" value="KAF7572681.1"/>
    <property type="molecule type" value="Genomic_DNA"/>
</dbReference>
<comment type="caution">
    <text evidence="2">The sequence shown here is derived from an EMBL/GenBank/DDBJ whole genome shotgun (WGS) entry which is preliminary data.</text>
</comment>
<keyword evidence="4" id="KW-1185">Reference proteome</keyword>
<evidence type="ECO:0000313" key="3">
    <source>
        <dbReference type="Proteomes" id="UP000245464"/>
    </source>
</evidence>
<sequence length="114" mass="12743">MSFTNTVMMTALRPPTDSMAMIGTGIYERYRILTDYMRPSTYDSLSSLRSLEELEYPDGPTNYASGADMFEIYTAYLVHFARAASWLHVGGATCCLGDEELLCAPATEEEEMDI</sequence>
<reference evidence="2" key="2">
    <citation type="submission" date="2021-05" db="EMBL/GenBank/DDBJ databases">
        <authorList>
            <person name="Moolhuijzen P.M."/>
            <person name="Moffat C.S."/>
        </authorList>
    </citation>
    <scope>NUCLEOTIDE SEQUENCE</scope>
    <source>
        <strain evidence="2">86-124</strain>
    </source>
</reference>
<dbReference type="Proteomes" id="UP000249757">
    <property type="component" value="Unassembled WGS sequence"/>
</dbReference>
<evidence type="ECO:0000313" key="2">
    <source>
        <dbReference type="EMBL" id="KAI1509507.1"/>
    </source>
</evidence>
<organism evidence="2 4">
    <name type="scientific">Pyrenophora tritici-repentis</name>
    <dbReference type="NCBI Taxonomy" id="45151"/>
    <lineage>
        <taxon>Eukaryota</taxon>
        <taxon>Fungi</taxon>
        <taxon>Dikarya</taxon>
        <taxon>Ascomycota</taxon>
        <taxon>Pezizomycotina</taxon>
        <taxon>Dothideomycetes</taxon>
        <taxon>Pleosporomycetidae</taxon>
        <taxon>Pleosporales</taxon>
        <taxon>Pleosporineae</taxon>
        <taxon>Pleosporaceae</taxon>
        <taxon>Pyrenophora</taxon>
    </lineage>
</organism>
<reference evidence="2" key="3">
    <citation type="journal article" date="2022" name="bioRxiv">
        <title>A global pangenome for the wheat fungal pathogen Pyrenophora tritici-repentis and prediction of effector protein structural homology.</title>
        <authorList>
            <person name="Moolhuijzen P."/>
            <person name="See P.T."/>
            <person name="Shi G."/>
            <person name="Powell H.R."/>
            <person name="Cockram J."/>
            <person name="Jorgensen L.N."/>
            <person name="Benslimane H."/>
            <person name="Strelkov S.E."/>
            <person name="Turner J."/>
            <person name="Liu Z."/>
            <person name="Moffat C.S."/>
        </authorList>
    </citation>
    <scope>NUCLEOTIDE SEQUENCE</scope>
    <source>
        <strain evidence="2">86-124</strain>
    </source>
</reference>
<gene>
    <name evidence="2" type="ORF">Ptr86124_011587</name>
    <name evidence="1" type="ORF">PtrM4_075860</name>
</gene>
<protein>
    <submittedName>
        <fullName evidence="2">Uncharacterized protein</fullName>
    </submittedName>
</protein>
<accession>A0A2W1G3L5</accession>
<dbReference type="Proteomes" id="UP000245464">
    <property type="component" value="Chromosome 3"/>
</dbReference>